<dbReference type="InterPro" id="IPR001374">
    <property type="entry name" value="R3H_dom"/>
</dbReference>
<feature type="region of interest" description="Disordered" evidence="7">
    <location>
        <begin position="345"/>
        <end position="366"/>
    </location>
</feature>
<feature type="region of interest" description="Disordered" evidence="7">
    <location>
        <begin position="57"/>
        <end position="214"/>
    </location>
</feature>
<evidence type="ECO:0000256" key="1">
    <source>
        <dbReference type="ARBA" id="ARBA00022490"/>
    </source>
</evidence>
<dbReference type="InterPro" id="IPR034079">
    <property type="entry name" value="R3H_KhpB"/>
</dbReference>
<dbReference type="CDD" id="cd02414">
    <property type="entry name" value="KH-II_Jag"/>
    <property type="match status" value="1"/>
</dbReference>
<comment type="domain">
    <text evidence="6">Has an N-terminal Jag-N domain and 2 RNA-binding domains (KH and R3H).</text>
</comment>
<protein>
    <recommendedName>
        <fullName evidence="6">RNA-binding protein KhpB</fullName>
    </recommendedName>
    <alternativeName>
        <fullName evidence="6">RNA-binding protein EloR</fullName>
    </alternativeName>
</protein>
<comment type="subunit">
    <text evidence="6">Forms a complex with KhpA.</text>
</comment>
<sequence>MTRARKFSGKTVDEATEIALAELDAELEDVEIRVINTGRSGILGFGGEPAEIEVSALGDAGSYYDDDFEDAVEDSPEASTDSDASEDSEEEAPRRRSRSRNRSRNRGRGRGRGRGDQASDEDQPQSEPVEASTGDDSEQEEAPSRGRRGQRGGRGRGRRNGRNSERSSSDDREDRDDRPARSERSEQSAREDRPARSERNSDRNTDSQPIIREKDEEAEQLVSELIDYFLGAMGVVADTYIREDDEEGSMTFEIEGQDAGLLIGRRGETLQALQFLIRMVTNRQLGRKAYVVIDIEDYRERRVQMLRRLARRTAGRVGSSGREDSLEPMSPAERRIVHMALAGHPEVRTESEGEGNQRRVVIFPND</sequence>
<dbReference type="InterPro" id="IPR039247">
    <property type="entry name" value="KhpB"/>
</dbReference>
<dbReference type="InterPro" id="IPR038008">
    <property type="entry name" value="Jag_KH"/>
</dbReference>
<comment type="function">
    <text evidence="6">A probable RNA chaperone. Forms a complex with KhpA which binds to cellular RNA and controls its expression. Plays a role in peptidoglycan (PG) homeostasis and cell length regulation.</text>
</comment>
<dbReference type="Proteomes" id="UP001321249">
    <property type="component" value="Unassembled WGS sequence"/>
</dbReference>
<dbReference type="Gene3D" id="3.30.1370.50">
    <property type="entry name" value="R3H-like domain"/>
    <property type="match status" value="1"/>
</dbReference>
<keyword evidence="11" id="KW-1185">Reference proteome</keyword>
<accession>A0AAJ6CSH7</accession>
<keyword evidence="3 6" id="KW-0133">Cell shape</keyword>
<dbReference type="EMBL" id="WMBE01000003">
    <property type="protein sequence ID" value="MDG0867300.1"/>
    <property type="molecule type" value="Genomic_DNA"/>
</dbReference>
<dbReference type="GO" id="GO:0009252">
    <property type="term" value="P:peptidoglycan biosynthetic process"/>
    <property type="evidence" value="ECO:0007669"/>
    <property type="project" value="UniProtKB-UniRule"/>
</dbReference>
<feature type="domain" description="R3H" evidence="8">
    <location>
        <begin position="300"/>
        <end position="366"/>
    </location>
</feature>
<dbReference type="GO" id="GO:0071555">
    <property type="term" value="P:cell wall organization"/>
    <property type="evidence" value="ECO:0007669"/>
    <property type="project" value="UniProtKB-KW"/>
</dbReference>
<gene>
    <name evidence="6" type="primary">khpB</name>
    <name evidence="6" type="synonym">eloR</name>
    <name evidence="9" type="ORF">GKO46_09485</name>
    <name evidence="10" type="ORF">GKO48_12055</name>
</gene>
<evidence type="ECO:0000256" key="3">
    <source>
        <dbReference type="ARBA" id="ARBA00022960"/>
    </source>
</evidence>
<dbReference type="GO" id="GO:0003723">
    <property type="term" value="F:RNA binding"/>
    <property type="evidence" value="ECO:0007669"/>
    <property type="project" value="UniProtKB-UniRule"/>
</dbReference>
<dbReference type="InterPro" id="IPR038247">
    <property type="entry name" value="Jag_N_dom_sf"/>
</dbReference>
<reference evidence="10" key="2">
    <citation type="journal article" date="2023" name="Nat. Commun.">
        <title>Cultivation of marine bacteria of the SAR202 clade.</title>
        <authorList>
            <person name="Lim Y."/>
            <person name="Seo J.H."/>
            <person name="Giovannoni S.J."/>
            <person name="Kang I."/>
            <person name="Cho J.C."/>
        </authorList>
    </citation>
    <scope>NUCLEOTIDE SEQUENCE</scope>
    <source>
        <strain evidence="10">JH1073</strain>
    </source>
</reference>
<dbReference type="CDD" id="cd02644">
    <property type="entry name" value="R3H_jag"/>
    <property type="match status" value="1"/>
</dbReference>
<proteinExistence type="inferred from homology"/>
<feature type="compositionally biased region" description="Basic residues" evidence="7">
    <location>
        <begin position="145"/>
        <end position="161"/>
    </location>
</feature>
<evidence type="ECO:0000313" key="10">
    <source>
        <dbReference type="EMBL" id="WFG40311.1"/>
    </source>
</evidence>
<dbReference type="Pfam" id="PF14804">
    <property type="entry name" value="Jag_N"/>
    <property type="match status" value="1"/>
</dbReference>
<dbReference type="Pfam" id="PF01424">
    <property type="entry name" value="R3H"/>
    <property type="match status" value="1"/>
</dbReference>
<dbReference type="Gene3D" id="3.30.300.20">
    <property type="match status" value="1"/>
</dbReference>
<dbReference type="Pfam" id="PF13083">
    <property type="entry name" value="KH_KhpA-B"/>
    <property type="match status" value="1"/>
</dbReference>
<keyword evidence="5 6" id="KW-0961">Cell wall biogenesis/degradation</keyword>
<feature type="compositionally biased region" description="Acidic residues" evidence="7">
    <location>
        <begin position="64"/>
        <end position="76"/>
    </location>
</feature>
<dbReference type="Gene3D" id="3.30.30.80">
    <property type="entry name" value="probable RNA-binding protein from clostridium symbiosum atcc 14940"/>
    <property type="match status" value="1"/>
</dbReference>
<dbReference type="SMART" id="SM00393">
    <property type="entry name" value="R3H"/>
    <property type="match status" value="1"/>
</dbReference>
<evidence type="ECO:0000256" key="4">
    <source>
        <dbReference type="ARBA" id="ARBA00023186"/>
    </source>
</evidence>
<name>A0AAJ6CSH7_9CHLR</name>
<feature type="compositionally biased region" description="Basic and acidic residues" evidence="7">
    <location>
        <begin position="162"/>
        <end position="214"/>
    </location>
</feature>
<comment type="similarity">
    <text evidence="6">Belongs to the KhpB RNA-binding protein family.</text>
</comment>
<keyword evidence="2 6" id="KW-0694">RNA-binding</keyword>
<evidence type="ECO:0000313" key="12">
    <source>
        <dbReference type="Proteomes" id="UP001321249"/>
    </source>
</evidence>
<dbReference type="EMBL" id="CP046147">
    <property type="protein sequence ID" value="WFG40311.1"/>
    <property type="molecule type" value="Genomic_DNA"/>
</dbReference>
<dbReference type="PROSITE" id="PS51061">
    <property type="entry name" value="R3H"/>
    <property type="match status" value="1"/>
</dbReference>
<evidence type="ECO:0000259" key="8">
    <source>
        <dbReference type="PROSITE" id="PS51061"/>
    </source>
</evidence>
<dbReference type="NCBIfam" id="NF041568">
    <property type="entry name" value="Jag_EloR"/>
    <property type="match status" value="1"/>
</dbReference>
<dbReference type="PANTHER" id="PTHR35800">
    <property type="entry name" value="PROTEIN JAG"/>
    <property type="match status" value="1"/>
</dbReference>
<feature type="compositionally biased region" description="Basic and acidic residues" evidence="7">
    <location>
        <begin position="345"/>
        <end position="357"/>
    </location>
</feature>
<feature type="compositionally biased region" description="Basic residues" evidence="7">
    <location>
        <begin position="95"/>
        <end position="112"/>
    </location>
</feature>
<dbReference type="HAMAP" id="MF_00867">
    <property type="entry name" value="KhpB"/>
    <property type="match status" value="1"/>
</dbReference>
<dbReference type="Proteomes" id="UP001219901">
    <property type="component" value="Chromosome"/>
</dbReference>
<reference evidence="11" key="3">
    <citation type="submission" date="2023-06" db="EMBL/GenBank/DDBJ databases">
        <title>Pangenomics reveal diversification of enzyme families and niche specialization in globally abundant SAR202 bacteria.</title>
        <authorList>
            <person name="Saw J.H.W."/>
        </authorList>
    </citation>
    <scope>NUCLEOTIDE SEQUENCE [LARGE SCALE GENOMIC DNA]</scope>
    <source>
        <strain evidence="11">JH1073</strain>
    </source>
</reference>
<dbReference type="InterPro" id="IPR036867">
    <property type="entry name" value="R3H_dom_sf"/>
</dbReference>
<dbReference type="PANTHER" id="PTHR35800:SF1">
    <property type="entry name" value="RNA-BINDING PROTEIN KHPB"/>
    <property type="match status" value="1"/>
</dbReference>
<keyword evidence="4 6" id="KW-0143">Chaperone</keyword>
<keyword evidence="1 6" id="KW-0963">Cytoplasm</keyword>
<evidence type="ECO:0000256" key="2">
    <source>
        <dbReference type="ARBA" id="ARBA00022884"/>
    </source>
</evidence>
<dbReference type="InterPro" id="IPR032782">
    <property type="entry name" value="KhpB_N"/>
</dbReference>
<dbReference type="SUPFAM" id="SSF82708">
    <property type="entry name" value="R3H domain"/>
    <property type="match status" value="1"/>
</dbReference>
<dbReference type="InterPro" id="IPR015946">
    <property type="entry name" value="KH_dom-like_a/b"/>
</dbReference>
<dbReference type="GO" id="GO:0008360">
    <property type="term" value="P:regulation of cell shape"/>
    <property type="evidence" value="ECO:0007669"/>
    <property type="project" value="UniProtKB-KW"/>
</dbReference>
<comment type="caution">
    <text evidence="6">Lacks conserved residue(s) required for the propagation of feature annotation.</text>
</comment>
<dbReference type="SMART" id="SM01245">
    <property type="entry name" value="Jag_N"/>
    <property type="match status" value="1"/>
</dbReference>
<organism evidence="10 11">
    <name type="scientific">Candidatus Lucifugimonas marina</name>
    <dbReference type="NCBI Taxonomy" id="3038979"/>
    <lineage>
        <taxon>Bacteria</taxon>
        <taxon>Bacillati</taxon>
        <taxon>Chloroflexota</taxon>
        <taxon>Dehalococcoidia</taxon>
        <taxon>SAR202 cluster</taxon>
        <taxon>Candidatus Lucifugimonadales</taxon>
        <taxon>Candidatus Lucifugimonadaceae</taxon>
        <taxon>Candidatus Lucifugimonas</taxon>
    </lineage>
</organism>
<dbReference type="RefSeq" id="WP_342825534.1">
    <property type="nucleotide sequence ID" value="NZ_CP046146.1"/>
</dbReference>
<evidence type="ECO:0000256" key="5">
    <source>
        <dbReference type="ARBA" id="ARBA00023316"/>
    </source>
</evidence>
<evidence type="ECO:0000256" key="6">
    <source>
        <dbReference type="HAMAP-Rule" id="MF_00867"/>
    </source>
</evidence>
<reference evidence="11 12" key="1">
    <citation type="submission" date="2019-11" db="EMBL/GenBank/DDBJ databases">
        <authorList>
            <person name="Cho J.-C."/>
        </authorList>
    </citation>
    <scope>NUCLEOTIDE SEQUENCE [LARGE SCALE GENOMIC DNA]</scope>
    <source>
        <strain evidence="10 11">JH1073</strain>
        <strain evidence="9 12">JH702</strain>
    </source>
</reference>
<comment type="subcellular location">
    <subcellularLocation>
        <location evidence="6">Cytoplasm</location>
    </subcellularLocation>
</comment>
<evidence type="ECO:0000256" key="7">
    <source>
        <dbReference type="SAM" id="MobiDB-lite"/>
    </source>
</evidence>
<dbReference type="GO" id="GO:0005737">
    <property type="term" value="C:cytoplasm"/>
    <property type="evidence" value="ECO:0007669"/>
    <property type="project" value="UniProtKB-SubCell"/>
</dbReference>
<evidence type="ECO:0000313" key="9">
    <source>
        <dbReference type="EMBL" id="MDG0867300.1"/>
    </source>
</evidence>
<evidence type="ECO:0000313" key="11">
    <source>
        <dbReference type="Proteomes" id="UP001219901"/>
    </source>
</evidence>
<dbReference type="AlphaFoldDB" id="A0AAJ6CSH7"/>